<evidence type="ECO:0000256" key="4">
    <source>
        <dbReference type="ARBA" id="ARBA00023033"/>
    </source>
</evidence>
<organism evidence="6 7">
    <name type="scientific">Pseudomonas chlororaphis</name>
    <dbReference type="NCBI Taxonomy" id="587753"/>
    <lineage>
        <taxon>Bacteria</taxon>
        <taxon>Pseudomonadati</taxon>
        <taxon>Pseudomonadota</taxon>
        <taxon>Gammaproteobacteria</taxon>
        <taxon>Pseudomonadales</taxon>
        <taxon>Pseudomonadaceae</taxon>
        <taxon>Pseudomonas</taxon>
    </lineage>
</organism>
<proteinExistence type="predicted"/>
<dbReference type="Gene3D" id="3.20.20.30">
    <property type="entry name" value="Luciferase-like domain"/>
    <property type="match status" value="1"/>
</dbReference>
<dbReference type="NCBIfam" id="TIGR03571">
    <property type="entry name" value="lucif_BA3436"/>
    <property type="match status" value="1"/>
</dbReference>
<evidence type="ECO:0000256" key="1">
    <source>
        <dbReference type="ARBA" id="ARBA00022630"/>
    </source>
</evidence>
<dbReference type="Proteomes" id="UP000268048">
    <property type="component" value="Chromosome"/>
</dbReference>
<dbReference type="Pfam" id="PF00296">
    <property type="entry name" value="Bac_luciferase"/>
    <property type="match status" value="1"/>
</dbReference>
<dbReference type="GO" id="GO:0004497">
    <property type="term" value="F:monooxygenase activity"/>
    <property type="evidence" value="ECO:0007669"/>
    <property type="project" value="UniProtKB-KW"/>
</dbReference>
<accession>A0A3G7TSF6</accession>
<dbReference type="InterPro" id="IPR036661">
    <property type="entry name" value="Luciferase-like_sf"/>
</dbReference>
<dbReference type="SUPFAM" id="SSF51679">
    <property type="entry name" value="Bacterial luciferase-like"/>
    <property type="match status" value="1"/>
</dbReference>
<evidence type="ECO:0000313" key="6">
    <source>
        <dbReference type="EMBL" id="AZE50034.1"/>
    </source>
</evidence>
<evidence type="ECO:0000256" key="2">
    <source>
        <dbReference type="ARBA" id="ARBA00022643"/>
    </source>
</evidence>
<dbReference type="InterPro" id="IPR020020">
    <property type="entry name" value="Luciferase-type_oxidoreductase"/>
</dbReference>
<protein>
    <submittedName>
        <fullName evidence="6">Coenzyme F420-dependent N5,N10-methylene tetrahydromethanopterin reductase</fullName>
    </submittedName>
</protein>
<dbReference type="EMBL" id="CP027753">
    <property type="protein sequence ID" value="AZE50034.1"/>
    <property type="molecule type" value="Genomic_DNA"/>
</dbReference>
<name>A0A3G7TSF6_9PSED</name>
<dbReference type="InterPro" id="IPR011251">
    <property type="entry name" value="Luciferase-like_dom"/>
</dbReference>
<feature type="domain" description="Luciferase-like" evidence="5">
    <location>
        <begin position="44"/>
        <end position="229"/>
    </location>
</feature>
<keyword evidence="3" id="KW-0560">Oxidoreductase</keyword>
<evidence type="ECO:0000259" key="5">
    <source>
        <dbReference type="Pfam" id="PF00296"/>
    </source>
</evidence>
<dbReference type="PANTHER" id="PTHR30011:SF16">
    <property type="entry name" value="C2H2 FINGER DOMAIN TRANSCRIPTION FACTOR (EUROFUNG)-RELATED"/>
    <property type="match status" value="1"/>
</dbReference>
<dbReference type="RefSeq" id="WP_124321595.1">
    <property type="nucleotide sequence ID" value="NZ_CP027753.1"/>
</dbReference>
<keyword evidence="1" id="KW-0285">Flavoprotein</keyword>
<reference evidence="6 7" key="1">
    <citation type="submission" date="2018-03" db="EMBL/GenBank/DDBJ databases">
        <title>Diversity of phytobeneficial traits revealed by whole-genome analysis of worldwide-isolated phenazine-producing Pseudomonas spp.</title>
        <authorList>
            <person name="Biessy A."/>
            <person name="Novinscak A."/>
            <person name="Blom J."/>
            <person name="Leger G."/>
            <person name="Thomashow L.S."/>
            <person name="Cazorla F.M."/>
            <person name="Josic D."/>
            <person name="Filion M."/>
        </authorList>
    </citation>
    <scope>NUCLEOTIDE SEQUENCE [LARGE SCALE GENOMIC DNA]</scope>
    <source>
        <strain evidence="6 7">B25</strain>
    </source>
</reference>
<sequence>MHPRFQRLLGRNNFSIGLELPLDNDWSSDGQRLRQIEGRPFGVPDLKQHATLARLADQAGFRALWVRDVPVYDPNFGDAAQVFETFSYLGYLAGITQNIMLGTAAVVLPLRQPWLTLKAANSIDELSDGRLLLGVASGDRPMEYPLFGVDYAQRGELFRDAVELLHSQGQDRLPEGAHLLPQRPEATPLLVAGLGQQSPAWIGEHMDGWLAYPGTPEEHRRRVALWREVGGDKPYISFVHLDLAADPHAPMQRLRFGGRCGRLALIDELQALREAGVQHVGLHLRRSERPVAEAIEEISQFVLRRFHHAN</sequence>
<dbReference type="InterPro" id="IPR051260">
    <property type="entry name" value="Diverse_substr_monoxygenases"/>
</dbReference>
<keyword evidence="4" id="KW-0503">Monooxygenase</keyword>
<evidence type="ECO:0000256" key="3">
    <source>
        <dbReference type="ARBA" id="ARBA00023002"/>
    </source>
</evidence>
<dbReference type="AlphaFoldDB" id="A0A3G7TSF6"/>
<keyword evidence="2" id="KW-0288">FMN</keyword>
<dbReference type="GO" id="GO:0016705">
    <property type="term" value="F:oxidoreductase activity, acting on paired donors, with incorporation or reduction of molecular oxygen"/>
    <property type="evidence" value="ECO:0007669"/>
    <property type="project" value="InterPro"/>
</dbReference>
<gene>
    <name evidence="6" type="ORF">C4K04_4370</name>
</gene>
<evidence type="ECO:0000313" key="7">
    <source>
        <dbReference type="Proteomes" id="UP000268048"/>
    </source>
</evidence>
<dbReference type="PANTHER" id="PTHR30011">
    <property type="entry name" value="ALKANESULFONATE MONOOXYGENASE-RELATED"/>
    <property type="match status" value="1"/>
</dbReference>